<dbReference type="EnsemblProtists" id="EOD18646">
    <property type="protein sequence ID" value="EOD18646"/>
    <property type="gene ID" value="EMIHUDRAFT_118354"/>
</dbReference>
<feature type="transmembrane region" description="Helical" evidence="1">
    <location>
        <begin position="213"/>
        <end position="230"/>
    </location>
</feature>
<feature type="transmembrane region" description="Helical" evidence="1">
    <location>
        <begin position="183"/>
        <end position="206"/>
    </location>
</feature>
<dbReference type="GeneID" id="17264192"/>
<keyword evidence="1" id="KW-1133">Transmembrane helix</keyword>
<proteinExistence type="predicted"/>
<keyword evidence="3" id="KW-1185">Reference proteome</keyword>
<protein>
    <recommendedName>
        <fullName evidence="4">Mannosyltransferase</fullName>
    </recommendedName>
</protein>
<dbReference type="PaxDb" id="2903-EOD18646"/>
<feature type="transmembrane region" description="Helical" evidence="1">
    <location>
        <begin position="272"/>
        <end position="291"/>
    </location>
</feature>
<keyword evidence="1" id="KW-0472">Membrane</keyword>
<sequence>MDANANDALIALAAIWAQMRFVRLAVLVFSRGAPLTDWLRGPDRVTCALRVSALAALLWCIAAPSPVALFATLTTTLALGWACLPYEVDNSGTYGLLADANLWCGMCFAWATGRTASEGWQLCAPAARTIFVTTYCFAAFAKLNSGYADVRKSSCTVFTCFVGEGFVPAAVTGRVLALLGDRATLAILEVGLVTLEAVEIAIPPLLTFGDLRGAALVLWIFHLLLGSIAYDYSALNHPLSPLARLSFTATALAGCWRLEAQRCRELGSCEHVLSLLWLCLLCPASWIPAGTSTPPGVLALPPMPFPFAACGTALLLLTLLNGLGPYLGYKTAATWAMFSNLHVEGGWTNHRLVPASWQLCGMAADLVTVVDSDVELIRDYHTHSCFGATFEGNDAFARRCGIRCVSHANSVLGRGGDVSVVLPFRVPFWQLRRLISLEALPTRRDFHVEYIATSEPAVPPAGVEGASGGKGPGGRRRRFEVRGGRIVGDSDRRLAAPPCWLLAKLIYFKSVLPADRDCGVCHGP</sequence>
<dbReference type="RefSeq" id="XP_005771075.1">
    <property type="nucleotide sequence ID" value="XM_005771018.1"/>
</dbReference>
<evidence type="ECO:0000256" key="1">
    <source>
        <dbReference type="SAM" id="Phobius"/>
    </source>
</evidence>
<dbReference type="HOGENOM" id="CLU_520184_0_0_1"/>
<feature type="transmembrane region" description="Helical" evidence="1">
    <location>
        <begin position="303"/>
        <end position="323"/>
    </location>
</feature>
<feature type="transmembrane region" description="Helical" evidence="1">
    <location>
        <begin position="94"/>
        <end position="113"/>
    </location>
</feature>
<feature type="transmembrane region" description="Helical" evidence="1">
    <location>
        <begin position="119"/>
        <end position="143"/>
    </location>
</feature>
<feature type="transmembrane region" description="Helical" evidence="1">
    <location>
        <begin position="155"/>
        <end position="177"/>
    </location>
</feature>
<evidence type="ECO:0000313" key="3">
    <source>
        <dbReference type="Proteomes" id="UP000013827"/>
    </source>
</evidence>
<dbReference type="KEGG" id="ehx:EMIHUDRAFT_118354"/>
<dbReference type="AlphaFoldDB" id="A0A0D3J561"/>
<evidence type="ECO:0008006" key="4">
    <source>
        <dbReference type="Google" id="ProtNLM"/>
    </source>
</evidence>
<organism evidence="2 3">
    <name type="scientific">Emiliania huxleyi (strain CCMP1516)</name>
    <dbReference type="NCBI Taxonomy" id="280463"/>
    <lineage>
        <taxon>Eukaryota</taxon>
        <taxon>Haptista</taxon>
        <taxon>Haptophyta</taxon>
        <taxon>Prymnesiophyceae</taxon>
        <taxon>Isochrysidales</taxon>
        <taxon>Noelaerhabdaceae</taxon>
        <taxon>Emiliania</taxon>
    </lineage>
</organism>
<accession>A0A0D3J561</accession>
<dbReference type="Proteomes" id="UP000013827">
    <property type="component" value="Unassembled WGS sequence"/>
</dbReference>
<reference evidence="3" key="1">
    <citation type="journal article" date="2013" name="Nature">
        <title>Pan genome of the phytoplankton Emiliania underpins its global distribution.</title>
        <authorList>
            <person name="Read B.A."/>
            <person name="Kegel J."/>
            <person name="Klute M.J."/>
            <person name="Kuo A."/>
            <person name="Lefebvre S.C."/>
            <person name="Maumus F."/>
            <person name="Mayer C."/>
            <person name="Miller J."/>
            <person name="Monier A."/>
            <person name="Salamov A."/>
            <person name="Young J."/>
            <person name="Aguilar M."/>
            <person name="Claverie J.M."/>
            <person name="Frickenhaus S."/>
            <person name="Gonzalez K."/>
            <person name="Herman E.K."/>
            <person name="Lin Y.C."/>
            <person name="Napier J."/>
            <person name="Ogata H."/>
            <person name="Sarno A.F."/>
            <person name="Shmutz J."/>
            <person name="Schroeder D."/>
            <person name="de Vargas C."/>
            <person name="Verret F."/>
            <person name="von Dassow P."/>
            <person name="Valentin K."/>
            <person name="Van de Peer Y."/>
            <person name="Wheeler G."/>
            <person name="Dacks J.B."/>
            <person name="Delwiche C.F."/>
            <person name="Dyhrman S.T."/>
            <person name="Glockner G."/>
            <person name="John U."/>
            <person name="Richards T."/>
            <person name="Worden A.Z."/>
            <person name="Zhang X."/>
            <person name="Grigoriev I.V."/>
            <person name="Allen A.E."/>
            <person name="Bidle K."/>
            <person name="Borodovsky M."/>
            <person name="Bowler C."/>
            <person name="Brownlee C."/>
            <person name="Cock J.M."/>
            <person name="Elias M."/>
            <person name="Gladyshev V.N."/>
            <person name="Groth M."/>
            <person name="Guda C."/>
            <person name="Hadaegh A."/>
            <person name="Iglesias-Rodriguez M.D."/>
            <person name="Jenkins J."/>
            <person name="Jones B.M."/>
            <person name="Lawson T."/>
            <person name="Leese F."/>
            <person name="Lindquist E."/>
            <person name="Lobanov A."/>
            <person name="Lomsadze A."/>
            <person name="Malik S.B."/>
            <person name="Marsh M.E."/>
            <person name="Mackinder L."/>
            <person name="Mock T."/>
            <person name="Mueller-Roeber B."/>
            <person name="Pagarete A."/>
            <person name="Parker M."/>
            <person name="Probert I."/>
            <person name="Quesneville H."/>
            <person name="Raines C."/>
            <person name="Rensing S.A."/>
            <person name="Riano-Pachon D.M."/>
            <person name="Richier S."/>
            <person name="Rokitta S."/>
            <person name="Shiraiwa Y."/>
            <person name="Soanes D.M."/>
            <person name="van der Giezen M."/>
            <person name="Wahlund T.M."/>
            <person name="Williams B."/>
            <person name="Wilson W."/>
            <person name="Wolfe G."/>
            <person name="Wurch L.L."/>
        </authorList>
    </citation>
    <scope>NUCLEOTIDE SEQUENCE</scope>
</reference>
<feature type="transmembrane region" description="Helical" evidence="1">
    <location>
        <begin position="54"/>
        <end position="82"/>
    </location>
</feature>
<keyword evidence="1" id="KW-0812">Transmembrane</keyword>
<reference evidence="2" key="2">
    <citation type="submission" date="2024-10" db="UniProtKB">
        <authorList>
            <consortium name="EnsemblProtists"/>
        </authorList>
    </citation>
    <scope>IDENTIFICATION</scope>
</reference>
<name>A0A0D3J561_EMIH1</name>
<evidence type="ECO:0000313" key="2">
    <source>
        <dbReference type="EnsemblProtists" id="EOD18646"/>
    </source>
</evidence>